<organism evidence="2 3">
    <name type="scientific">Gemmobacter nanjingensis</name>
    <dbReference type="NCBI Taxonomy" id="488454"/>
    <lineage>
        <taxon>Bacteria</taxon>
        <taxon>Pseudomonadati</taxon>
        <taxon>Pseudomonadota</taxon>
        <taxon>Alphaproteobacteria</taxon>
        <taxon>Rhodobacterales</taxon>
        <taxon>Paracoccaceae</taxon>
        <taxon>Gemmobacter</taxon>
    </lineage>
</organism>
<gene>
    <name evidence="2" type="ORF">GCM10007291_20140</name>
</gene>
<dbReference type="Pfam" id="PF19670">
    <property type="entry name" value="DUF6173"/>
    <property type="match status" value="1"/>
</dbReference>
<name>A0ABQ3FEX7_9RHOB</name>
<evidence type="ECO:0000256" key="1">
    <source>
        <dbReference type="SAM" id="MobiDB-lite"/>
    </source>
</evidence>
<reference evidence="3" key="1">
    <citation type="journal article" date="2019" name="Int. J. Syst. Evol. Microbiol.">
        <title>The Global Catalogue of Microorganisms (GCM) 10K type strain sequencing project: providing services to taxonomists for standard genome sequencing and annotation.</title>
        <authorList>
            <consortium name="The Broad Institute Genomics Platform"/>
            <consortium name="The Broad Institute Genome Sequencing Center for Infectious Disease"/>
            <person name="Wu L."/>
            <person name="Ma J."/>
        </authorList>
    </citation>
    <scope>NUCLEOTIDE SEQUENCE [LARGE SCALE GENOMIC DNA]</scope>
    <source>
        <strain evidence="3">KCTC 23298</strain>
    </source>
</reference>
<evidence type="ECO:0000313" key="3">
    <source>
        <dbReference type="Proteomes" id="UP000658305"/>
    </source>
</evidence>
<dbReference type="Proteomes" id="UP000658305">
    <property type="component" value="Unassembled WGS sequence"/>
</dbReference>
<dbReference type="InterPro" id="IPR046171">
    <property type="entry name" value="DUF6173"/>
</dbReference>
<dbReference type="EMBL" id="BMYI01000005">
    <property type="protein sequence ID" value="GHC21114.1"/>
    <property type="molecule type" value="Genomic_DNA"/>
</dbReference>
<proteinExistence type="predicted"/>
<feature type="compositionally biased region" description="Pro residues" evidence="1">
    <location>
        <begin position="159"/>
        <end position="169"/>
    </location>
</feature>
<feature type="region of interest" description="Disordered" evidence="1">
    <location>
        <begin position="149"/>
        <end position="169"/>
    </location>
</feature>
<evidence type="ECO:0000313" key="2">
    <source>
        <dbReference type="EMBL" id="GHC21114.1"/>
    </source>
</evidence>
<protein>
    <submittedName>
        <fullName evidence="2">Uncharacterized protein</fullName>
    </submittedName>
</protein>
<accession>A0ABQ3FEX7</accession>
<sequence>MEPHMIDEIATSAEVLEASALPCAHVVHADPDAPETAEQQPLPAAVARKPVEQKSPAEWAYERLILYIRNFESQLDARHEVAMGFAGGEVGVLRIEGLGYFDPDLITFYGRDEDGAKMQLVQHVSQLNVALRAIPREMPDAPPRRIGFRLAQDWDEPAPAEPQHPAPEA</sequence>
<keyword evidence="3" id="KW-1185">Reference proteome</keyword>
<comment type="caution">
    <text evidence="2">The sequence shown here is derived from an EMBL/GenBank/DDBJ whole genome shotgun (WGS) entry which is preliminary data.</text>
</comment>